<evidence type="ECO:0000256" key="3">
    <source>
        <dbReference type="ARBA" id="ARBA00021310"/>
    </source>
</evidence>
<sequence length="376" mass="43975">MWYTGFVLYREDYGNNTVRLFFLSLEKGLLHLYCKGANSKSSKLGPALQYFSLLKIQVAGKLLNYINKVEIESLAIRYPLEQFYCACYVNELIFKLLPTNDNYESFALFNFYKNALLGLFYANSTQEQSLVLRKFEFELLNYLGMLPLLNQDYAGLELEDHQNYFLIQEQGFIKSQEINLLNQELTKQELSLRQQWEQDPDSVDPLALQYLEYQQQQFQYQQELTFAGKNLKLMHEIFLEEAPSQGQIKINPQTQEQLQLNASNLASLLQVKISLDQKQQVVKQTTYKVNNSFDEQDLQQALEAKIKEFKKEKEQVVPERKTDSFSGFEALTNEQKKIFLQQSANLSKIYLSVLLGTRPILAREKLLEYKRLMQSL</sequence>
<evidence type="ECO:0000256" key="4">
    <source>
        <dbReference type="ARBA" id="ARBA00022763"/>
    </source>
</evidence>
<dbReference type="Pfam" id="PF02565">
    <property type="entry name" value="RecO_C"/>
    <property type="match status" value="1"/>
</dbReference>
<reference evidence="10 11" key="1">
    <citation type="submission" date="2017-08" db="EMBL/GenBank/DDBJ databases">
        <title>Reclassification of Bisgaard taxon 37 and 44.</title>
        <authorList>
            <person name="Christensen H."/>
        </authorList>
    </citation>
    <scope>NUCLEOTIDE SEQUENCE [LARGE SCALE GENOMIC DNA]</scope>
    <source>
        <strain evidence="10 11">B96_4</strain>
    </source>
</reference>
<dbReference type="AlphaFoldDB" id="A0A3A1Y6R7"/>
<evidence type="ECO:0000256" key="8">
    <source>
        <dbReference type="HAMAP-Rule" id="MF_00201"/>
    </source>
</evidence>
<evidence type="ECO:0000256" key="7">
    <source>
        <dbReference type="ARBA" id="ARBA00033409"/>
    </source>
</evidence>
<dbReference type="RefSeq" id="WP_119496696.1">
    <property type="nucleotide sequence ID" value="NZ_NRJH01000018.1"/>
</dbReference>
<dbReference type="InterPro" id="IPR042242">
    <property type="entry name" value="RecO_C"/>
</dbReference>
<dbReference type="InterPro" id="IPR012340">
    <property type="entry name" value="NA-bd_OB-fold"/>
</dbReference>
<dbReference type="Gene3D" id="2.40.50.140">
    <property type="entry name" value="Nucleic acid-binding proteins"/>
    <property type="match status" value="1"/>
</dbReference>
<dbReference type="GO" id="GO:0006302">
    <property type="term" value="P:double-strand break repair"/>
    <property type="evidence" value="ECO:0007669"/>
    <property type="project" value="TreeGrafter"/>
</dbReference>
<comment type="caution">
    <text evidence="10">The sequence shown here is derived from an EMBL/GenBank/DDBJ whole genome shotgun (WGS) entry which is preliminary data.</text>
</comment>
<evidence type="ECO:0000256" key="6">
    <source>
        <dbReference type="ARBA" id="ARBA00023204"/>
    </source>
</evidence>
<keyword evidence="11" id="KW-1185">Reference proteome</keyword>
<evidence type="ECO:0000256" key="1">
    <source>
        <dbReference type="ARBA" id="ARBA00003065"/>
    </source>
</evidence>
<dbReference type="NCBIfam" id="TIGR00613">
    <property type="entry name" value="reco"/>
    <property type="match status" value="1"/>
</dbReference>
<proteinExistence type="inferred from homology"/>
<dbReference type="Gene3D" id="1.20.1440.120">
    <property type="entry name" value="Recombination protein O, C-terminal domain"/>
    <property type="match status" value="1"/>
</dbReference>
<dbReference type="Pfam" id="PF11967">
    <property type="entry name" value="RecO_N"/>
    <property type="match status" value="1"/>
</dbReference>
<dbReference type="InterPro" id="IPR037278">
    <property type="entry name" value="ARFGAP/RecO"/>
</dbReference>
<dbReference type="HAMAP" id="MF_00201">
    <property type="entry name" value="RecO"/>
    <property type="match status" value="1"/>
</dbReference>
<dbReference type="GO" id="GO:0043590">
    <property type="term" value="C:bacterial nucleoid"/>
    <property type="evidence" value="ECO:0007669"/>
    <property type="project" value="TreeGrafter"/>
</dbReference>
<dbReference type="PANTHER" id="PTHR33991">
    <property type="entry name" value="DNA REPAIR PROTEIN RECO"/>
    <property type="match status" value="1"/>
</dbReference>
<evidence type="ECO:0000313" key="11">
    <source>
        <dbReference type="Proteomes" id="UP000266258"/>
    </source>
</evidence>
<protein>
    <recommendedName>
        <fullName evidence="3 8">DNA repair protein RecO</fullName>
    </recommendedName>
    <alternativeName>
        <fullName evidence="7 8">Recombination protein O</fullName>
    </alternativeName>
</protein>
<name>A0A3A1Y6R7_9GAMM</name>
<gene>
    <name evidence="8 10" type="primary">recO</name>
    <name evidence="10" type="ORF">CJP74_02445</name>
</gene>
<comment type="function">
    <text evidence="1 8">Involved in DNA repair and RecF pathway recombination.</text>
</comment>
<dbReference type="EMBL" id="NRJH01000018">
    <property type="protein sequence ID" value="RIY33305.1"/>
    <property type="molecule type" value="Genomic_DNA"/>
</dbReference>
<keyword evidence="6 8" id="KW-0234">DNA repair</keyword>
<evidence type="ECO:0000256" key="2">
    <source>
        <dbReference type="ARBA" id="ARBA00007452"/>
    </source>
</evidence>
<dbReference type="GO" id="GO:0006310">
    <property type="term" value="P:DNA recombination"/>
    <property type="evidence" value="ECO:0007669"/>
    <property type="project" value="UniProtKB-UniRule"/>
</dbReference>
<dbReference type="OrthoDB" id="9804792at2"/>
<evidence type="ECO:0000259" key="9">
    <source>
        <dbReference type="Pfam" id="PF11967"/>
    </source>
</evidence>
<keyword evidence="5 8" id="KW-0233">DNA recombination</keyword>
<evidence type="ECO:0000256" key="5">
    <source>
        <dbReference type="ARBA" id="ARBA00023172"/>
    </source>
</evidence>
<accession>A0A3A1Y6R7</accession>
<evidence type="ECO:0000313" key="10">
    <source>
        <dbReference type="EMBL" id="RIY33305.1"/>
    </source>
</evidence>
<dbReference type="SUPFAM" id="SSF50249">
    <property type="entry name" value="Nucleic acid-binding proteins"/>
    <property type="match status" value="1"/>
</dbReference>
<feature type="domain" description="DNA replication/recombination mediator RecO N-terminal" evidence="9">
    <location>
        <begin position="3"/>
        <end position="71"/>
    </location>
</feature>
<comment type="similarity">
    <text evidence="2 8">Belongs to the RecO family.</text>
</comment>
<dbReference type="SUPFAM" id="SSF57863">
    <property type="entry name" value="ArfGap/RecO-like zinc finger"/>
    <property type="match status" value="1"/>
</dbReference>
<dbReference type="InterPro" id="IPR003717">
    <property type="entry name" value="RecO"/>
</dbReference>
<dbReference type="InterPro" id="IPR022572">
    <property type="entry name" value="DNA_rep/recomb_RecO_N"/>
</dbReference>
<keyword evidence="4 8" id="KW-0227">DNA damage</keyword>
<dbReference type="Proteomes" id="UP000266258">
    <property type="component" value="Unassembled WGS sequence"/>
</dbReference>
<organism evidence="10 11">
    <name type="scientific">Psittacicella melopsittaci</name>
    <dbReference type="NCBI Taxonomy" id="2028576"/>
    <lineage>
        <taxon>Bacteria</taxon>
        <taxon>Pseudomonadati</taxon>
        <taxon>Pseudomonadota</taxon>
        <taxon>Gammaproteobacteria</taxon>
        <taxon>Pasteurellales</taxon>
        <taxon>Psittacicellaceae</taxon>
        <taxon>Psittacicella</taxon>
    </lineage>
</organism>
<dbReference type="PANTHER" id="PTHR33991:SF1">
    <property type="entry name" value="DNA REPAIR PROTEIN RECO"/>
    <property type="match status" value="1"/>
</dbReference>